<dbReference type="Proteomes" id="UP000054018">
    <property type="component" value="Unassembled WGS sequence"/>
</dbReference>
<dbReference type="GO" id="GO:0006388">
    <property type="term" value="P:tRNA splicing, via endonucleolytic cleavage and ligation"/>
    <property type="evidence" value="ECO:0007669"/>
    <property type="project" value="UniProtKB-UniRule"/>
</dbReference>
<dbReference type="GO" id="GO:0051730">
    <property type="term" value="F:GTP-dependent polyribonucleotide 5'-hydroxyl-kinase activity"/>
    <property type="evidence" value="ECO:0007669"/>
    <property type="project" value="InterPro"/>
</dbReference>
<dbReference type="InterPro" id="IPR019039">
    <property type="entry name" value="T4-Rnl1-like_N"/>
</dbReference>
<feature type="domain" description="tRNA ligase phosphodiesterase" evidence="3">
    <location>
        <begin position="606"/>
        <end position="815"/>
    </location>
</feature>
<dbReference type="Pfam" id="PF09511">
    <property type="entry name" value="RNA_lig_T4_1"/>
    <property type="match status" value="1"/>
</dbReference>
<accession>A0A0D0A1J0</accession>
<reference evidence="7" key="2">
    <citation type="submission" date="2015-01" db="EMBL/GenBank/DDBJ databases">
        <title>Evolutionary Origins and Diversification of the Mycorrhizal Mutualists.</title>
        <authorList>
            <consortium name="DOE Joint Genome Institute"/>
            <consortium name="Mycorrhizal Genomics Consortium"/>
            <person name="Kohler A."/>
            <person name="Kuo A."/>
            <person name="Nagy L.G."/>
            <person name="Floudas D."/>
            <person name="Copeland A."/>
            <person name="Barry K.W."/>
            <person name="Cichocki N."/>
            <person name="Veneault-Fourrey C."/>
            <person name="LaButti K."/>
            <person name="Lindquist E.A."/>
            <person name="Lipzen A."/>
            <person name="Lundell T."/>
            <person name="Morin E."/>
            <person name="Murat C."/>
            <person name="Riley R."/>
            <person name="Ohm R."/>
            <person name="Sun H."/>
            <person name="Tunlid A."/>
            <person name="Henrissat B."/>
            <person name="Grigoriev I.V."/>
            <person name="Hibbett D.S."/>
            <person name="Martin F."/>
        </authorList>
    </citation>
    <scope>NUCLEOTIDE SEQUENCE [LARGE SCALE GENOMIC DNA]</scope>
    <source>
        <strain evidence="7">441</strain>
    </source>
</reference>
<dbReference type="PANTHER" id="PTHR32004">
    <property type="entry name" value="TRNA LIGASE"/>
    <property type="match status" value="1"/>
</dbReference>
<evidence type="ECO:0000259" key="4">
    <source>
        <dbReference type="Pfam" id="PF08303"/>
    </source>
</evidence>
<gene>
    <name evidence="6" type="ORF">PISMIDRAFT_674038</name>
</gene>
<evidence type="ECO:0000259" key="3">
    <source>
        <dbReference type="Pfam" id="PF08302"/>
    </source>
</evidence>
<proteinExistence type="inferred from homology"/>
<dbReference type="OrthoDB" id="276239at2759"/>
<dbReference type="GO" id="GO:0003972">
    <property type="term" value="F:RNA ligase (ATP) activity"/>
    <property type="evidence" value="ECO:0007669"/>
    <property type="project" value="UniProtKB-UniRule"/>
</dbReference>
<reference evidence="6 7" key="1">
    <citation type="submission" date="2014-04" db="EMBL/GenBank/DDBJ databases">
        <authorList>
            <consortium name="DOE Joint Genome Institute"/>
            <person name="Kuo A."/>
            <person name="Kohler A."/>
            <person name="Costa M.D."/>
            <person name="Nagy L.G."/>
            <person name="Floudas D."/>
            <person name="Copeland A."/>
            <person name="Barry K.W."/>
            <person name="Cichocki N."/>
            <person name="Veneault-Fourrey C."/>
            <person name="LaButti K."/>
            <person name="Lindquist E.A."/>
            <person name="Lipzen A."/>
            <person name="Lundell T."/>
            <person name="Morin E."/>
            <person name="Murat C."/>
            <person name="Sun H."/>
            <person name="Tunlid A."/>
            <person name="Henrissat B."/>
            <person name="Grigoriev I.V."/>
            <person name="Hibbett D.S."/>
            <person name="Martin F."/>
            <person name="Nordberg H.P."/>
            <person name="Cantor M.N."/>
            <person name="Hua S.X."/>
        </authorList>
    </citation>
    <scope>NUCLEOTIDE SEQUENCE [LARGE SCALE GENOMIC DNA]</scope>
    <source>
        <strain evidence="6 7">441</strain>
    </source>
</reference>
<dbReference type="SUPFAM" id="SSF52540">
    <property type="entry name" value="P-loop containing nucleoside triphosphate hydrolases"/>
    <property type="match status" value="1"/>
</dbReference>
<sequence length="827" mass="93390">MLQFALEHLCRLRPNIIPAWSLPKMLDSPFNEEDSELVSALYRLSKKSPKLVRAHEYAAPSDPSITVTSWKMNEFKYYDVPSPFPTLARGLFTRQLPSEPGEEPRYQIIARGYDKFFNIGEVPWTDWSSMQFHTGPDYTLSLKSNGCIIFIAPITPSKLIVSSKHALGPLQSVEETHSQAGHRWLRKHLADKGKTEEQLATVLWEKRWTAVAELCDDNFEEHVLAYPPEKAGLHLHGINESHKAFRTLPSSVVSAFAEEWGFIKTPTLMLYSISEVKTFTDEVAKTGRWNGEPLEGFVVRTQITDPKPGSTARDRRPPYPTGSSFFFKVKFDEPYLMYRDWREVTKILLSAKGPLSEANIPKSKLKRQETQLYVKWVKEEIKTNRAAFSEFNRGKGIISTRERFLDWMKSKEGVKDLQDLHGRAPQGTKLGKTIIVPVAIPGCGKTAVSVALAHLFGFGHTQSDDVHAKKPAALFIKNVAALLKDHDVVIADKNNHLRQHREALQEVASKTNPPAGLLALNWSLDKPPAMIHRLCGDRVLSRGDRHQTLRADVETKSHEDVIWEFLRSREELGDNEVDASIEMEVDDSLDTAVSRAVDGCVQNLGLEKPTQEHIDEAVRIAREYEPKTKTSNKKTTSKKAKGFEPRYFGILPEFDLHEVIGPRLDEAEEIPEVRKAFWHKLVANKRVTDRPHITIVHRKNLPEQSPVWELCEALHRMPRPPFFAFNLAYLLWNDRVMALVVEDFGLATESVGNAGVEAGQWGSSLVSQLPHQTRDLLHVTVGTADSSIPPVEAMALVEAWKRGNRNGINSLEIEGLSARGRIRGLKN</sequence>
<dbReference type="PIRSF" id="PIRSF019634">
    <property type="entry name" value="tRNA_lig_yeast"/>
    <property type="match status" value="1"/>
</dbReference>
<organism evidence="6 7">
    <name type="scientific">Pisolithus microcarpus 441</name>
    <dbReference type="NCBI Taxonomy" id="765257"/>
    <lineage>
        <taxon>Eukaryota</taxon>
        <taxon>Fungi</taxon>
        <taxon>Dikarya</taxon>
        <taxon>Basidiomycota</taxon>
        <taxon>Agaricomycotina</taxon>
        <taxon>Agaricomycetes</taxon>
        <taxon>Agaricomycetidae</taxon>
        <taxon>Boletales</taxon>
        <taxon>Sclerodermatineae</taxon>
        <taxon>Pisolithaceae</taxon>
        <taxon>Pisolithus</taxon>
    </lineage>
</organism>
<feature type="domain" description="tRNA ligase kinase" evidence="4">
    <location>
        <begin position="434"/>
        <end position="584"/>
    </location>
</feature>
<dbReference type="InterPro" id="IPR027417">
    <property type="entry name" value="P-loop_NTPase"/>
</dbReference>
<dbReference type="Pfam" id="PF08303">
    <property type="entry name" value="tRNA_lig_kinase"/>
    <property type="match status" value="1"/>
</dbReference>
<keyword evidence="1" id="KW-0819">tRNA processing</keyword>
<comment type="catalytic activity">
    <reaction evidence="1">
        <text>ATP + (ribonucleotide)n-3'-hydroxyl + 5'-phospho-(ribonucleotide)m = (ribonucleotide)n+m + AMP + diphosphate.</text>
        <dbReference type="EC" id="6.5.1.3"/>
    </reaction>
</comment>
<dbReference type="Gene3D" id="3.40.50.300">
    <property type="entry name" value="P-loop containing nucleotide triphosphate hydrolases"/>
    <property type="match status" value="1"/>
</dbReference>
<dbReference type="STRING" id="765257.A0A0D0A1J0"/>
<dbReference type="AlphaFoldDB" id="A0A0D0A1J0"/>
<dbReference type="GO" id="GO:0005524">
    <property type="term" value="F:ATP binding"/>
    <property type="evidence" value="ECO:0007669"/>
    <property type="project" value="UniProtKB-UniRule"/>
</dbReference>
<dbReference type="InterPro" id="IPR015966">
    <property type="entry name" value="tRNA_lig_kin_fungi"/>
</dbReference>
<dbReference type="EC" id="6.5.1.3" evidence="1"/>
<dbReference type="HOGENOM" id="CLU_010316_1_0_1"/>
<dbReference type="InterPro" id="IPR012387">
    <property type="entry name" value="Trl1_fun"/>
</dbReference>
<feature type="active site" description="N6-AMP-lysine intermediate" evidence="2">
    <location>
        <position position="143"/>
    </location>
</feature>
<keyword evidence="1" id="KW-0436">Ligase</keyword>
<dbReference type="Pfam" id="PF08302">
    <property type="entry name" value="tRNA_lig_CPD"/>
    <property type="match status" value="1"/>
</dbReference>
<dbReference type="GO" id="GO:0008081">
    <property type="term" value="F:phosphoric diester hydrolase activity"/>
    <property type="evidence" value="ECO:0007669"/>
    <property type="project" value="InterPro"/>
</dbReference>
<evidence type="ECO:0000256" key="1">
    <source>
        <dbReference type="PIRNR" id="PIRNR019634"/>
    </source>
</evidence>
<dbReference type="PANTHER" id="PTHR32004:SF1">
    <property type="entry name" value="TRNA LIGASE"/>
    <property type="match status" value="1"/>
</dbReference>
<protein>
    <recommendedName>
        <fullName evidence="1">tRNA ligase</fullName>
        <ecNumber evidence="1">6.5.1.3</ecNumber>
    </recommendedName>
</protein>
<evidence type="ECO:0000313" key="7">
    <source>
        <dbReference type="Proteomes" id="UP000054018"/>
    </source>
</evidence>
<evidence type="ECO:0000259" key="5">
    <source>
        <dbReference type="Pfam" id="PF09511"/>
    </source>
</evidence>
<dbReference type="EMBL" id="KN833693">
    <property type="protein sequence ID" value="KIK28322.1"/>
    <property type="molecule type" value="Genomic_DNA"/>
</dbReference>
<keyword evidence="7" id="KW-1185">Reference proteome</keyword>
<feature type="domain" description="T4 RNA ligase 1-like N-terminal" evidence="5">
    <location>
        <begin position="88"/>
        <end position="336"/>
    </location>
</feature>
<evidence type="ECO:0000256" key="2">
    <source>
        <dbReference type="PIRSR" id="PIRSR019634-50"/>
    </source>
</evidence>
<dbReference type="InterPro" id="IPR015965">
    <property type="entry name" value="tRNA_lig_PDEase"/>
</dbReference>
<dbReference type="GO" id="GO:0005634">
    <property type="term" value="C:nucleus"/>
    <property type="evidence" value="ECO:0007669"/>
    <property type="project" value="TreeGrafter"/>
</dbReference>
<name>A0A0D0A1J0_9AGAM</name>
<evidence type="ECO:0000313" key="6">
    <source>
        <dbReference type="EMBL" id="KIK28322.1"/>
    </source>
</evidence>
<comment type="similarity">
    <text evidence="1">Belongs to the TRL1 family.</text>
</comment>